<protein>
    <recommendedName>
        <fullName evidence="2">AB hydrolase-1 domain-containing protein</fullName>
    </recommendedName>
</protein>
<keyword evidence="1" id="KW-1133">Transmembrane helix</keyword>
<organism evidence="3 4">
    <name type="scientific">Paenibacillus solanacearum</name>
    <dbReference type="NCBI Taxonomy" id="2048548"/>
    <lineage>
        <taxon>Bacteria</taxon>
        <taxon>Bacillati</taxon>
        <taxon>Bacillota</taxon>
        <taxon>Bacilli</taxon>
        <taxon>Bacillales</taxon>
        <taxon>Paenibacillaceae</taxon>
        <taxon>Paenibacillus</taxon>
    </lineage>
</organism>
<keyword evidence="1" id="KW-0812">Transmembrane</keyword>
<dbReference type="Proteomes" id="UP000693672">
    <property type="component" value="Unassembled WGS sequence"/>
</dbReference>
<comment type="caution">
    <text evidence="3">The sequence shown here is derived from an EMBL/GenBank/DDBJ whole genome shotgun (WGS) entry which is preliminary data.</text>
</comment>
<keyword evidence="4" id="KW-1185">Reference proteome</keyword>
<name>A0A916K5N6_9BACL</name>
<sequence>MAGIDLSPDRNGGNRMSVKREALSVPNSRPSHTVIIVIKGEITMETNSYSSVPLNQSAVATAVKRSSFIRRHKMFLIILLSALLLLFSLTMAFHAFVAYTLARPHIDPLRSNPAAAFGAAYENIQFPSVTGSSTLSGWYIPASTAAVLPGKEQQTIVFSHGYGGNREEIWVPIYDLAKAANQMGFNVVMFDYGYVQPQWNLTGGLRESEELLGAVKYAKDRGAKKVFVWGFSMGAGTALQAALQTRDIDGMILDSTFVLEPDTLYHNMKQEAKLPEFSQPLVHMFFPLINGVSFKQIPYQTVKETQYSMPIFFIHGKQDLKAPYDMAESIFAHQKADSGSQLWLLENDGHELIYRAHKKSYLQLTTGFLKTLSEAPPKPIKYSGAR</sequence>
<feature type="domain" description="AB hydrolase-1" evidence="2">
    <location>
        <begin position="155"/>
        <end position="264"/>
    </location>
</feature>
<dbReference type="InterPro" id="IPR000073">
    <property type="entry name" value="AB_hydrolase_1"/>
</dbReference>
<reference evidence="3" key="1">
    <citation type="submission" date="2021-06" db="EMBL/GenBank/DDBJ databases">
        <authorList>
            <person name="Criscuolo A."/>
        </authorList>
    </citation>
    <scope>NUCLEOTIDE SEQUENCE</scope>
    <source>
        <strain evidence="3">CIP111600</strain>
    </source>
</reference>
<evidence type="ECO:0000256" key="1">
    <source>
        <dbReference type="SAM" id="Phobius"/>
    </source>
</evidence>
<dbReference type="Pfam" id="PF00561">
    <property type="entry name" value="Abhydrolase_1"/>
    <property type="match status" value="1"/>
</dbReference>
<evidence type="ECO:0000313" key="3">
    <source>
        <dbReference type="EMBL" id="CAG7634855.1"/>
    </source>
</evidence>
<dbReference type="EMBL" id="CAJVAS010000016">
    <property type="protein sequence ID" value="CAG7634855.1"/>
    <property type="molecule type" value="Genomic_DNA"/>
</dbReference>
<proteinExistence type="predicted"/>
<evidence type="ECO:0000313" key="4">
    <source>
        <dbReference type="Proteomes" id="UP000693672"/>
    </source>
</evidence>
<feature type="transmembrane region" description="Helical" evidence="1">
    <location>
        <begin position="74"/>
        <end position="102"/>
    </location>
</feature>
<dbReference type="AlphaFoldDB" id="A0A916K5N6"/>
<accession>A0A916K5N6</accession>
<dbReference type="PANTHER" id="PTHR12277">
    <property type="entry name" value="ALPHA/BETA HYDROLASE DOMAIN-CONTAINING PROTEIN"/>
    <property type="match status" value="1"/>
</dbReference>
<gene>
    <name evidence="3" type="ORF">PAESOLCIP111_03599</name>
</gene>
<evidence type="ECO:0000259" key="2">
    <source>
        <dbReference type="Pfam" id="PF00561"/>
    </source>
</evidence>
<keyword evidence="1" id="KW-0472">Membrane</keyword>